<dbReference type="OrthoDB" id="8912228at2"/>
<protein>
    <submittedName>
        <fullName evidence="1">Aminotransferase</fullName>
    </submittedName>
</protein>
<evidence type="ECO:0000313" key="1">
    <source>
        <dbReference type="EMBL" id="KRG62539.1"/>
    </source>
</evidence>
<dbReference type="InterPro" id="IPR036038">
    <property type="entry name" value="Aminotransferase-like"/>
</dbReference>
<keyword evidence="2" id="KW-1185">Reference proteome</keyword>
<dbReference type="Gene3D" id="3.20.10.10">
    <property type="entry name" value="D-amino Acid Aminotransferase, subunit A, domain 2"/>
    <property type="match status" value="1"/>
</dbReference>
<comment type="caution">
    <text evidence="1">The sequence shown here is derived from an EMBL/GenBank/DDBJ whole genome shotgun (WGS) entry which is preliminary data.</text>
</comment>
<dbReference type="GO" id="GO:0008483">
    <property type="term" value="F:transaminase activity"/>
    <property type="evidence" value="ECO:0007669"/>
    <property type="project" value="UniProtKB-KW"/>
</dbReference>
<dbReference type="InterPro" id="IPR043131">
    <property type="entry name" value="BCAT-like_N"/>
</dbReference>
<dbReference type="RefSeq" id="WP_057635768.1">
    <property type="nucleotide sequence ID" value="NZ_LDJI01000031.1"/>
</dbReference>
<dbReference type="AlphaFoldDB" id="A0A0R0BZ70"/>
<dbReference type="SUPFAM" id="SSF56752">
    <property type="entry name" value="D-aminoacid aminotransferase-like PLP-dependent enzymes"/>
    <property type="match status" value="1"/>
</dbReference>
<dbReference type="Proteomes" id="UP000050864">
    <property type="component" value="Unassembled WGS sequence"/>
</dbReference>
<dbReference type="STRING" id="405444.ABB26_16330"/>
<organism evidence="1 2">
    <name type="scientific">Stenotrophomonas humi</name>
    <dbReference type="NCBI Taxonomy" id="405444"/>
    <lineage>
        <taxon>Bacteria</taxon>
        <taxon>Pseudomonadati</taxon>
        <taxon>Pseudomonadota</taxon>
        <taxon>Gammaproteobacteria</taxon>
        <taxon>Lysobacterales</taxon>
        <taxon>Lysobacteraceae</taxon>
        <taxon>Stenotrophomonas</taxon>
    </lineage>
</organism>
<gene>
    <name evidence="1" type="ORF">ABB26_16330</name>
</gene>
<dbReference type="NCBIfam" id="NF006734">
    <property type="entry name" value="PRK09266.1"/>
    <property type="match status" value="1"/>
</dbReference>
<dbReference type="InterPro" id="IPR001544">
    <property type="entry name" value="Aminotrans_IV"/>
</dbReference>
<reference evidence="1 2" key="1">
    <citation type="submission" date="2015-05" db="EMBL/GenBank/DDBJ databases">
        <title>Genome sequencing and analysis of members of genus Stenotrophomonas.</title>
        <authorList>
            <person name="Patil P.P."/>
            <person name="Midha S."/>
            <person name="Patil P.B."/>
        </authorList>
    </citation>
    <scope>NUCLEOTIDE SEQUENCE [LARGE SCALE GENOMIC DNA]</scope>
    <source>
        <strain evidence="1 2">DSM 18929</strain>
    </source>
</reference>
<dbReference type="InterPro" id="IPR043132">
    <property type="entry name" value="BCAT-like_C"/>
</dbReference>
<dbReference type="EMBL" id="LDJI01000031">
    <property type="protein sequence ID" value="KRG62539.1"/>
    <property type="molecule type" value="Genomic_DNA"/>
</dbReference>
<evidence type="ECO:0000313" key="2">
    <source>
        <dbReference type="Proteomes" id="UP000050864"/>
    </source>
</evidence>
<name>A0A0R0BZ70_9GAMM</name>
<dbReference type="Pfam" id="PF01063">
    <property type="entry name" value="Aminotran_4"/>
    <property type="match status" value="1"/>
</dbReference>
<proteinExistence type="predicted"/>
<keyword evidence="1" id="KW-0808">Transferase</keyword>
<sequence>MSRLFCNGQPADAAALGAALVNYGHFTSLQVRNGAAQGWALHLQRLQQATHELFDTTLDGAQLCVWLNDALAQCDMRDASVRITVFSRAFDFRQPLHAVPVDVLVGIAAPVAPPATARAVMSLRYQRELAHIKHVGTFPLFHHRRHAMREGFDDVVFVDEAGRVSEGSTWNLAFWDGAQVVWPQAAALRGVAERLLIAGLDRLGQPHTSCEIGVDALSRFGGAVACNATGLWPVARIDAARFEQSDRLLQLLQQALGQTPWQELQT</sequence>
<keyword evidence="1" id="KW-0032">Aminotransferase</keyword>
<dbReference type="Gene3D" id="3.30.470.10">
    <property type="match status" value="1"/>
</dbReference>
<dbReference type="PATRIC" id="fig|405444.3.peg.2518"/>
<accession>A0A0R0BZ70</accession>